<keyword evidence="1" id="KW-0808">Transferase</keyword>
<dbReference type="SUPFAM" id="SSF55729">
    <property type="entry name" value="Acyl-CoA N-acyltransferases (Nat)"/>
    <property type="match status" value="1"/>
</dbReference>
<proteinExistence type="predicted"/>
<protein>
    <submittedName>
        <fullName evidence="1">GNAT family N-acetyltransferase</fullName>
    </submittedName>
</protein>
<dbReference type="Gene3D" id="3.40.630.30">
    <property type="match status" value="1"/>
</dbReference>
<sequence>MTDVESGPVDSGAVHAFLEETFDGWGDERLFDWKYEQYPGFDPDDHCYYVADDDLAAFRRVFPKELVVDGKRVRATVFGDTAVREDHRGEGLYSKLLARTGAYSRNVAAGVSVTYNHTGNVTFDTKVRRGWNYSVLPLKLLVHSYTTVLETYADRALPAESRLTEPIGTVGDWVVLQTPTQPVVVSEIFGETPTPGRRRLEVHADATAIARLVEQASNASLPAAVLTGSRQLLSRSGGLSVVSPNHDHDLESSEAAVDVDVVDPGAFSVETVTAVTDLARFVRAGSPSFRRERRDIEHMLAYPDADALLVFEEGDPVGFAVVGPYETDGVREARVLDLLAPSPAIYRQLVSKLERLTAARGYDLVVMVSQREPGPEWASVDRQVVMWNDHDRDVDDSVASVMPPVVSMYDVV</sequence>
<dbReference type="InterPro" id="IPR016181">
    <property type="entry name" value="Acyl_CoA_acyltransferase"/>
</dbReference>
<dbReference type="GO" id="GO:0016740">
    <property type="term" value="F:transferase activity"/>
    <property type="evidence" value="ECO:0007669"/>
    <property type="project" value="UniProtKB-KW"/>
</dbReference>
<keyword evidence="2" id="KW-1185">Reference proteome</keyword>
<accession>A0A3N6N6M2</accession>
<name>A0A3N6N6M2_NATCH</name>
<comment type="caution">
    <text evidence="1">The sequence shown here is derived from an EMBL/GenBank/DDBJ whole genome shotgun (WGS) entry which is preliminary data.</text>
</comment>
<dbReference type="Proteomes" id="UP000282323">
    <property type="component" value="Unassembled WGS sequence"/>
</dbReference>
<reference evidence="1 2" key="1">
    <citation type="submission" date="2018-10" db="EMBL/GenBank/DDBJ databases">
        <title>Natrarchaeobius chitinivorans gen. nov., sp. nov., and Natrarchaeobius haloalkaliphilus sp. nov., alkaliphilic, chitin-utilizing haloarchaea from hypersaline alkaline lakes.</title>
        <authorList>
            <person name="Sorokin D.Y."/>
            <person name="Elcheninov A.G."/>
            <person name="Kostrikina N.A."/>
            <person name="Bale N.J."/>
            <person name="Sinninghe Damste J.S."/>
            <person name="Khijniak T.V."/>
            <person name="Kublanov I.V."/>
            <person name="Toshchakov S.V."/>
        </authorList>
    </citation>
    <scope>NUCLEOTIDE SEQUENCE [LARGE SCALE GENOMIC DNA]</scope>
    <source>
        <strain evidence="1 2">AArcht4T</strain>
    </source>
</reference>
<gene>
    <name evidence="1" type="ORF">EA473_13165</name>
</gene>
<evidence type="ECO:0000313" key="1">
    <source>
        <dbReference type="EMBL" id="RQG94022.1"/>
    </source>
</evidence>
<dbReference type="EMBL" id="REGA01000011">
    <property type="protein sequence ID" value="RQG94022.1"/>
    <property type="molecule type" value="Genomic_DNA"/>
</dbReference>
<dbReference type="AlphaFoldDB" id="A0A3N6N6M2"/>
<dbReference type="RefSeq" id="WP_124196073.1">
    <property type="nucleotide sequence ID" value="NZ_REGA01000011.1"/>
</dbReference>
<evidence type="ECO:0000313" key="2">
    <source>
        <dbReference type="Proteomes" id="UP000282323"/>
    </source>
</evidence>
<organism evidence="1 2">
    <name type="scientific">Natrarchaeobius chitinivorans</name>
    <dbReference type="NCBI Taxonomy" id="1679083"/>
    <lineage>
        <taxon>Archaea</taxon>
        <taxon>Methanobacteriati</taxon>
        <taxon>Methanobacteriota</taxon>
        <taxon>Stenosarchaea group</taxon>
        <taxon>Halobacteria</taxon>
        <taxon>Halobacteriales</taxon>
        <taxon>Natrialbaceae</taxon>
        <taxon>Natrarchaeobius</taxon>
    </lineage>
</organism>
<dbReference type="Pfam" id="PF13527">
    <property type="entry name" value="Acetyltransf_9"/>
    <property type="match status" value="1"/>
</dbReference>
<dbReference type="OrthoDB" id="205380at2157"/>